<organism evidence="1 2">
    <name type="scientific">Acanthosepion pharaonis</name>
    <name type="common">Pharaoh cuttlefish</name>
    <name type="synonym">Sepia pharaonis</name>
    <dbReference type="NCBI Taxonomy" id="158019"/>
    <lineage>
        <taxon>Eukaryota</taxon>
        <taxon>Metazoa</taxon>
        <taxon>Spiralia</taxon>
        <taxon>Lophotrochozoa</taxon>
        <taxon>Mollusca</taxon>
        <taxon>Cephalopoda</taxon>
        <taxon>Coleoidea</taxon>
        <taxon>Decapodiformes</taxon>
        <taxon>Sepiida</taxon>
        <taxon>Sepiina</taxon>
        <taxon>Sepiidae</taxon>
        <taxon>Acanthosepion</taxon>
    </lineage>
</organism>
<evidence type="ECO:0000313" key="1">
    <source>
        <dbReference type="EMBL" id="CAE1254459.1"/>
    </source>
</evidence>
<accession>A0A812C5Y4</accession>
<dbReference type="Proteomes" id="UP000597762">
    <property type="component" value="Unassembled WGS sequence"/>
</dbReference>
<name>A0A812C5Y4_ACAPH</name>
<proteinExistence type="predicted"/>
<dbReference type="AlphaFoldDB" id="A0A812C5Y4"/>
<keyword evidence="2" id="KW-1185">Reference proteome</keyword>
<comment type="caution">
    <text evidence="1">The sequence shown here is derived from an EMBL/GenBank/DDBJ whole genome shotgun (WGS) entry which is preliminary data.</text>
</comment>
<reference evidence="1" key="1">
    <citation type="submission" date="2021-01" db="EMBL/GenBank/DDBJ databases">
        <authorList>
            <person name="Li R."/>
            <person name="Bekaert M."/>
        </authorList>
    </citation>
    <scope>NUCLEOTIDE SEQUENCE</scope>
    <source>
        <strain evidence="1">Farmed</strain>
    </source>
</reference>
<sequence length="265" mass="30751">MHTVSIRFKKTKKKKHRFKESVHNFPKSSIQSAPSVKALIQEDGAPSVKRSIQEDGAPSVKRSIQKRFDSRVHPPCASIQGRCTLHLSLRFKRTVHTPEIQGARCTFRQRRFKENMHTPLKRFDSRGRCTSVKRFRFKRTVHLRETRLFKDGAPPLNARFKRTVHPPNKSIQEGRCTLRETLDSRGRCTLRETLDSRGRCTLRETLDSRGRCTLRETLDSKHSIGPSIQGIVDTSLYGCRIFQSQLSMKLPKRSWDIKKSRNFQP</sequence>
<protein>
    <submittedName>
        <fullName evidence="1">Uncharacterized protein</fullName>
    </submittedName>
</protein>
<gene>
    <name evidence="1" type="ORF">SPHA_29022</name>
</gene>
<evidence type="ECO:0000313" key="2">
    <source>
        <dbReference type="Proteomes" id="UP000597762"/>
    </source>
</evidence>
<dbReference type="EMBL" id="CAHIKZ030001147">
    <property type="protein sequence ID" value="CAE1254459.1"/>
    <property type="molecule type" value="Genomic_DNA"/>
</dbReference>